<dbReference type="SUPFAM" id="SSF54637">
    <property type="entry name" value="Thioesterase/thiol ester dehydrase-isomerase"/>
    <property type="match status" value="1"/>
</dbReference>
<reference evidence="2 3" key="1">
    <citation type="journal article" date="2010" name="Stand. Genomic Sci.">
        <title>Complete genome sequence of Aminobacterium colombiense type strain (ALA-1).</title>
        <authorList>
            <person name="Chertkov O."/>
            <person name="Sikorski J."/>
            <person name="Brambilla E."/>
            <person name="Lapidus A."/>
            <person name="Copeland A."/>
            <person name="Glavina Del Rio T."/>
            <person name="Nolan M."/>
            <person name="Lucas S."/>
            <person name="Tice H."/>
            <person name="Cheng J.F."/>
            <person name="Han C."/>
            <person name="Detter J.C."/>
            <person name="Bruce D."/>
            <person name="Tapia R."/>
            <person name="Goodwin L."/>
            <person name="Pitluck S."/>
            <person name="Liolios K."/>
            <person name="Ivanova N."/>
            <person name="Mavromatis K."/>
            <person name="Ovchinnikova G."/>
            <person name="Pati A."/>
            <person name="Chen A."/>
            <person name="Palaniappan K."/>
            <person name="Land M."/>
            <person name="Hauser L."/>
            <person name="Chang Y.J."/>
            <person name="Jeffries C.D."/>
            <person name="Spring S."/>
            <person name="Rohde M."/>
            <person name="Goker M."/>
            <person name="Bristow J."/>
            <person name="Eisen J.A."/>
            <person name="Markowitz V."/>
            <person name="Hugenholtz P."/>
            <person name="Kyrpides N.C."/>
            <person name="Klenk H.P."/>
        </authorList>
    </citation>
    <scope>NUCLEOTIDE SEQUENCE [LARGE SCALE GENOMIC DNA]</scope>
    <source>
        <strain evidence="3">DSM 12261 / ALA-1</strain>
    </source>
</reference>
<sequence>MFNVKDILQPGLTATIKKTVEIDDTVGNMNIHLNQLLSTPACVQAIVGACIKAVDHFLPEGYITVGKSIEVIHEATSMLGVTVEFKATLTSIEGNRLFFEITASDAIGVTLTARHERVIVNHMALMDRAIERVNQLNKIREMP</sequence>
<dbReference type="KEGG" id="aco:Amico_0029"/>
<dbReference type="eggNOG" id="COG5496">
    <property type="taxonomic scope" value="Bacteria"/>
</dbReference>
<accession>D5EC96</accession>
<dbReference type="Pfam" id="PF22636">
    <property type="entry name" value="FlK"/>
    <property type="match status" value="1"/>
</dbReference>
<evidence type="ECO:0000259" key="1">
    <source>
        <dbReference type="Pfam" id="PF22636"/>
    </source>
</evidence>
<dbReference type="PANTHER" id="PTHR36934:SF1">
    <property type="entry name" value="THIOESTERASE DOMAIN-CONTAINING PROTEIN"/>
    <property type="match status" value="1"/>
</dbReference>
<dbReference type="Proteomes" id="UP000002366">
    <property type="component" value="Chromosome"/>
</dbReference>
<evidence type="ECO:0000313" key="3">
    <source>
        <dbReference type="Proteomes" id="UP000002366"/>
    </source>
</evidence>
<dbReference type="RefSeq" id="WP_013047444.1">
    <property type="nucleotide sequence ID" value="NC_014011.1"/>
</dbReference>
<dbReference type="OrthoDB" id="6902891at2"/>
<name>D5EC96_AMICL</name>
<dbReference type="InterPro" id="IPR029069">
    <property type="entry name" value="HotDog_dom_sf"/>
</dbReference>
<evidence type="ECO:0000313" key="2">
    <source>
        <dbReference type="EMBL" id="ADE56178.1"/>
    </source>
</evidence>
<dbReference type="Gene3D" id="3.10.129.10">
    <property type="entry name" value="Hotdog Thioesterase"/>
    <property type="match status" value="1"/>
</dbReference>
<dbReference type="InterPro" id="IPR054485">
    <property type="entry name" value="FlK-like_dom"/>
</dbReference>
<gene>
    <name evidence="2" type="ordered locus">Amico_0029</name>
</gene>
<organism evidence="2 3">
    <name type="scientific">Aminobacterium colombiense (strain DSM 12261 / ALA-1)</name>
    <dbReference type="NCBI Taxonomy" id="572547"/>
    <lineage>
        <taxon>Bacteria</taxon>
        <taxon>Thermotogati</taxon>
        <taxon>Synergistota</taxon>
        <taxon>Synergistia</taxon>
        <taxon>Synergistales</taxon>
        <taxon>Aminobacteriaceae</taxon>
        <taxon>Aminobacterium</taxon>
    </lineage>
</organism>
<proteinExistence type="predicted"/>
<dbReference type="AlphaFoldDB" id="D5EC96"/>
<feature type="domain" description="Fluoroacetyl-CoA-specific thioesterase-like" evidence="1">
    <location>
        <begin position="20"/>
        <end position="122"/>
    </location>
</feature>
<dbReference type="HOGENOM" id="CLU_119426_1_0_0"/>
<keyword evidence="3" id="KW-1185">Reference proteome</keyword>
<dbReference type="EMBL" id="CP001997">
    <property type="protein sequence ID" value="ADE56178.1"/>
    <property type="molecule type" value="Genomic_DNA"/>
</dbReference>
<dbReference type="InterPro" id="IPR025540">
    <property type="entry name" value="FlK"/>
</dbReference>
<dbReference type="PANTHER" id="PTHR36934">
    <property type="entry name" value="BLR0278 PROTEIN"/>
    <property type="match status" value="1"/>
</dbReference>
<protein>
    <recommendedName>
        <fullName evidence="1">Fluoroacetyl-CoA-specific thioesterase-like domain-containing protein</fullName>
    </recommendedName>
</protein>